<dbReference type="SUPFAM" id="SSF101307">
    <property type="entry name" value="YutG-like"/>
    <property type="match status" value="1"/>
</dbReference>
<dbReference type="EMBL" id="JAQSIP010000011">
    <property type="protein sequence ID" value="MDD0840611.1"/>
    <property type="molecule type" value="Genomic_DNA"/>
</dbReference>
<dbReference type="CDD" id="cd06971">
    <property type="entry name" value="PgpA"/>
    <property type="match status" value="1"/>
</dbReference>
<dbReference type="Proteomes" id="UP001528673">
    <property type="component" value="Unassembled WGS sequence"/>
</dbReference>
<gene>
    <name evidence="5" type="ORF">PSQ40_18685</name>
</gene>
<evidence type="ECO:0000313" key="5">
    <source>
        <dbReference type="EMBL" id="MDD0840611.1"/>
    </source>
</evidence>
<dbReference type="EC" id="3.1.3.27" evidence="1"/>
<dbReference type="PANTHER" id="PTHR36305:SF1">
    <property type="entry name" value="PHOSPHATIDYLGLYCEROPHOSPHATASE A"/>
    <property type="match status" value="1"/>
</dbReference>
<keyword evidence="1" id="KW-0442">Lipid degradation</keyword>
<evidence type="ECO:0000256" key="1">
    <source>
        <dbReference type="PIRNR" id="PIRNR006162"/>
    </source>
</evidence>
<keyword evidence="6" id="KW-1185">Reference proteome</keyword>
<feature type="compositionally biased region" description="Low complexity" evidence="2">
    <location>
        <begin position="1"/>
        <end position="15"/>
    </location>
</feature>
<dbReference type="RefSeq" id="WP_273953401.1">
    <property type="nucleotide sequence ID" value="NZ_JAQSIP010000011.1"/>
</dbReference>
<feature type="transmembrane region" description="Helical" evidence="3">
    <location>
        <begin position="111"/>
        <end position="135"/>
    </location>
</feature>
<keyword evidence="1" id="KW-0460">Magnesium</keyword>
<keyword evidence="1" id="KW-0378">Hydrolase</keyword>
<evidence type="ECO:0000313" key="6">
    <source>
        <dbReference type="Proteomes" id="UP001528673"/>
    </source>
</evidence>
<comment type="subcellular location">
    <subcellularLocation>
        <location evidence="1">Cell inner membrane</location>
        <topology evidence="1">Multi-pass membrane protein</topology>
    </subcellularLocation>
</comment>
<comment type="caution">
    <text evidence="5">The sequence shown here is derived from an EMBL/GenBank/DDBJ whole genome shotgun (WGS) entry which is preliminary data.</text>
</comment>
<comment type="function">
    <text evidence="1">Lipid phosphatase which dephosphorylates phosphatidylglycerophosphate (PGP) to phosphatidylglycerol (PG).</text>
</comment>
<keyword evidence="1 3" id="KW-0812">Transmembrane</keyword>
<keyword evidence="1" id="KW-0443">Lipid metabolism</keyword>
<comment type="pathway">
    <text evidence="1">Phospholipid metabolism; phosphatidylglycerol biosynthesis; phosphatidylglycerol from CDP-diacylglycerol: step 2/2.</text>
</comment>
<keyword evidence="1" id="KW-0595">Phospholipid degradation</keyword>
<dbReference type="InterPro" id="IPR007686">
    <property type="entry name" value="YutG/PgpA"/>
</dbReference>
<protein>
    <recommendedName>
        <fullName evidence="1">Phosphatidylglycerophosphatase A</fullName>
        <ecNumber evidence="1">3.1.3.27</ecNumber>
    </recommendedName>
    <alternativeName>
        <fullName evidence="1">Phosphatidylglycerolphosphate phosphatase A</fullName>
    </alternativeName>
</protein>
<keyword evidence="1" id="KW-0997">Cell inner membrane</keyword>
<dbReference type="Pfam" id="PF04608">
    <property type="entry name" value="PgpA"/>
    <property type="match status" value="1"/>
</dbReference>
<comment type="cofactor">
    <cofactor evidence="1">
        <name>Mg(2+)</name>
        <dbReference type="ChEBI" id="CHEBI:18420"/>
    </cofactor>
</comment>
<keyword evidence="1" id="KW-1003">Cell membrane</keyword>
<feature type="domain" description="YutG/PgpA" evidence="4">
    <location>
        <begin position="38"/>
        <end position="181"/>
    </location>
</feature>
<name>A0ABT5N4N2_9BURK</name>
<feature type="transmembrane region" description="Helical" evidence="3">
    <location>
        <begin position="69"/>
        <end position="90"/>
    </location>
</feature>
<reference evidence="5 6" key="1">
    <citation type="submission" date="2023-02" db="EMBL/GenBank/DDBJ databases">
        <title>Bacterial whole genomic sequence of Curvibacter sp. HBC61.</title>
        <authorList>
            <person name="Le V."/>
            <person name="Ko S.-R."/>
            <person name="Ahn C.-Y."/>
            <person name="Oh H.-M."/>
        </authorList>
    </citation>
    <scope>NUCLEOTIDE SEQUENCE [LARGE SCALE GENOMIC DNA]</scope>
    <source>
        <strain evidence="5 6">HBC61</strain>
    </source>
</reference>
<sequence>MNTSPPTAPSLATATPPLPRPSVRPTARFMWSHPAHVVALGLGSGLSPIAPGTAGTLWAWAAFGLLQRWFSPAEIGVLLLASTLVGWWACTVTARHLNTLDPGNIVWDEVVAFWAVLWLIAPASFSGQLVAFALFRFFDAVKPGPVGWADNLWHGFGPKGGFGILFDDLVAAFCTLLVIALWRFFA</sequence>
<keyword evidence="1 3" id="KW-0472">Membrane</keyword>
<feature type="transmembrane region" description="Helical" evidence="3">
    <location>
        <begin position="162"/>
        <end position="185"/>
    </location>
</feature>
<dbReference type="InterPro" id="IPR026037">
    <property type="entry name" value="PgpA"/>
</dbReference>
<keyword evidence="3" id="KW-1133">Transmembrane helix</keyword>
<keyword evidence="1" id="KW-0479">Metal-binding</keyword>
<comment type="catalytic activity">
    <reaction evidence="1">
        <text>a 1,2-diacyl-sn-glycero-3-phospho-(1'-sn-glycero-3'-phosphate) + H2O = a 1,2-diacyl-sn-glycero-3-phospho-(1'-sn-glycerol) + phosphate</text>
        <dbReference type="Rhea" id="RHEA:33751"/>
        <dbReference type="ChEBI" id="CHEBI:15377"/>
        <dbReference type="ChEBI" id="CHEBI:43474"/>
        <dbReference type="ChEBI" id="CHEBI:60110"/>
        <dbReference type="ChEBI" id="CHEBI:64716"/>
        <dbReference type="EC" id="3.1.3.27"/>
    </reaction>
</comment>
<dbReference type="InterPro" id="IPR036681">
    <property type="entry name" value="PgpA-like_sf"/>
</dbReference>
<accession>A0ABT5N4N2</accession>
<evidence type="ECO:0000256" key="3">
    <source>
        <dbReference type="SAM" id="Phobius"/>
    </source>
</evidence>
<feature type="transmembrane region" description="Helical" evidence="3">
    <location>
        <begin position="37"/>
        <end position="63"/>
    </location>
</feature>
<organism evidence="5 6">
    <name type="scientific">Curvibacter cyanobacteriorum</name>
    <dbReference type="NCBI Taxonomy" id="3026422"/>
    <lineage>
        <taxon>Bacteria</taxon>
        <taxon>Pseudomonadati</taxon>
        <taxon>Pseudomonadota</taxon>
        <taxon>Betaproteobacteria</taxon>
        <taxon>Burkholderiales</taxon>
        <taxon>Comamonadaceae</taxon>
        <taxon>Curvibacter</taxon>
    </lineage>
</organism>
<evidence type="ECO:0000259" key="4">
    <source>
        <dbReference type="Pfam" id="PF04608"/>
    </source>
</evidence>
<evidence type="ECO:0000256" key="2">
    <source>
        <dbReference type="SAM" id="MobiDB-lite"/>
    </source>
</evidence>
<proteinExistence type="predicted"/>
<feature type="region of interest" description="Disordered" evidence="2">
    <location>
        <begin position="1"/>
        <end position="21"/>
    </location>
</feature>
<keyword evidence="1" id="KW-1208">Phospholipid metabolism</keyword>
<dbReference type="PANTHER" id="PTHR36305">
    <property type="entry name" value="PHOSPHATIDYLGLYCEROPHOSPHATASE A"/>
    <property type="match status" value="1"/>
</dbReference>
<dbReference type="PIRSF" id="PIRSF006162">
    <property type="entry name" value="PgpA"/>
    <property type="match status" value="1"/>
</dbReference>